<comment type="caution">
    <text evidence="6">The sequence shown here is derived from an EMBL/GenBank/DDBJ whole genome shotgun (WGS) entry which is preliminary data.</text>
</comment>
<evidence type="ECO:0008006" key="8">
    <source>
        <dbReference type="Google" id="ProtNLM"/>
    </source>
</evidence>
<proteinExistence type="predicted"/>
<feature type="domain" description="BBS7 GAE" evidence="3">
    <location>
        <begin position="227"/>
        <end position="335"/>
    </location>
</feature>
<dbReference type="EMBL" id="VVIM01000005">
    <property type="protein sequence ID" value="KAB0798895.1"/>
    <property type="molecule type" value="Genomic_DNA"/>
</dbReference>
<feature type="domain" description="BBS7 platform" evidence="4">
    <location>
        <begin position="343"/>
        <end position="444"/>
    </location>
</feature>
<evidence type="ECO:0000259" key="4">
    <source>
        <dbReference type="Pfam" id="PF23361"/>
    </source>
</evidence>
<evidence type="ECO:0000256" key="1">
    <source>
        <dbReference type="SAM" id="Coils"/>
    </source>
</evidence>
<dbReference type="InterPro" id="IPR056334">
    <property type="entry name" value="BBS7_GAE_dom"/>
</dbReference>
<dbReference type="GO" id="GO:0005930">
    <property type="term" value="C:axoneme"/>
    <property type="evidence" value="ECO:0007669"/>
    <property type="project" value="TreeGrafter"/>
</dbReference>
<evidence type="ECO:0000259" key="5">
    <source>
        <dbReference type="Pfam" id="PF23743"/>
    </source>
</evidence>
<dbReference type="InterPro" id="IPR056332">
    <property type="entry name" value="Beta-prop_BBS7"/>
</dbReference>
<name>A0A5N4ANH4_PHOPY</name>
<reference evidence="6 7" key="1">
    <citation type="journal article" date="2018" name="Elife">
        <title>Firefly genomes illuminate parallel origins of bioluminescence in beetles.</title>
        <authorList>
            <person name="Fallon T.R."/>
            <person name="Lower S.E."/>
            <person name="Chang C.H."/>
            <person name="Bessho-Uehara M."/>
            <person name="Martin G.J."/>
            <person name="Bewick A.J."/>
            <person name="Behringer M."/>
            <person name="Debat H.J."/>
            <person name="Wong I."/>
            <person name="Day J.C."/>
            <person name="Suvorov A."/>
            <person name="Silva C.J."/>
            <person name="Stanger-Hall K.F."/>
            <person name="Hall D.W."/>
            <person name="Schmitz R.J."/>
            <person name="Nelson D.R."/>
            <person name="Lewis S.M."/>
            <person name="Shigenobu S."/>
            <person name="Bybee S.M."/>
            <person name="Larracuente A.M."/>
            <person name="Oba Y."/>
            <person name="Weng J.K."/>
        </authorList>
    </citation>
    <scope>NUCLEOTIDE SEQUENCE [LARGE SCALE GENOMIC DNA]</scope>
    <source>
        <strain evidence="6">1611_PpyrPB1</strain>
        <tissue evidence="6">Whole body</tissue>
    </source>
</reference>
<dbReference type="Pfam" id="PF23360">
    <property type="entry name" value="BBS7_GAE"/>
    <property type="match status" value="1"/>
</dbReference>
<feature type="coiled-coil region" evidence="1">
    <location>
        <begin position="184"/>
        <end position="211"/>
    </location>
</feature>
<dbReference type="Pfam" id="PF23349">
    <property type="entry name" value="BBS7_hp"/>
    <property type="match status" value="1"/>
</dbReference>
<dbReference type="InterPro" id="IPR036322">
    <property type="entry name" value="WD40_repeat_dom_sf"/>
</dbReference>
<dbReference type="GO" id="GO:0060271">
    <property type="term" value="P:cilium assembly"/>
    <property type="evidence" value="ECO:0007669"/>
    <property type="project" value="TreeGrafter"/>
</dbReference>
<dbReference type="Pfam" id="PF23361">
    <property type="entry name" value="BBS7_pf"/>
    <property type="match status" value="1"/>
</dbReference>
<protein>
    <recommendedName>
        <fullName evidence="8">Bardet-Biedl syndrome 7 protein homolog</fullName>
    </recommendedName>
</protein>
<dbReference type="GO" id="GO:0034464">
    <property type="term" value="C:BBSome"/>
    <property type="evidence" value="ECO:0007669"/>
    <property type="project" value="TreeGrafter"/>
</dbReference>
<dbReference type="GO" id="GO:0008104">
    <property type="term" value="P:intracellular protein localization"/>
    <property type="evidence" value="ECO:0007669"/>
    <property type="project" value="TreeGrafter"/>
</dbReference>
<feature type="domain" description="BBS7 helical hairpin" evidence="2">
    <location>
        <begin position="448"/>
        <end position="562"/>
    </location>
</feature>
<evidence type="ECO:0000313" key="7">
    <source>
        <dbReference type="Proteomes" id="UP000327044"/>
    </source>
</evidence>
<dbReference type="InParanoid" id="A0A5N4ANH4"/>
<keyword evidence="1" id="KW-0175">Coiled coil</keyword>
<evidence type="ECO:0000313" key="6">
    <source>
        <dbReference type="EMBL" id="KAB0798895.1"/>
    </source>
</evidence>
<dbReference type="PANTHER" id="PTHR16074:SF4">
    <property type="entry name" value="BARDET-BIEDL SYNDROME 7 PROTEIN"/>
    <property type="match status" value="1"/>
</dbReference>
<dbReference type="Proteomes" id="UP000327044">
    <property type="component" value="Unassembled WGS sequence"/>
</dbReference>
<feature type="domain" description="BBS7 beta-propeller" evidence="5">
    <location>
        <begin position="7"/>
        <end position="167"/>
    </location>
</feature>
<evidence type="ECO:0000259" key="3">
    <source>
        <dbReference type="Pfam" id="PF23360"/>
    </source>
</evidence>
<dbReference type="PANTHER" id="PTHR16074">
    <property type="entry name" value="BARDET-BIEDL SYNDROME 7 PROTEIN"/>
    <property type="match status" value="1"/>
</dbReference>
<dbReference type="Pfam" id="PF23743">
    <property type="entry name" value="Beta-prop_BBS7"/>
    <property type="match status" value="1"/>
</dbReference>
<gene>
    <name evidence="6" type="ORF">PPYR_06775</name>
</gene>
<accession>A0A5N4ANH4</accession>
<dbReference type="InterPro" id="IPR056335">
    <property type="entry name" value="BBS7_hairpin"/>
</dbReference>
<organism evidence="6 7">
    <name type="scientific">Photinus pyralis</name>
    <name type="common">Common eastern firefly</name>
    <name type="synonym">Lampyris pyralis</name>
    <dbReference type="NCBI Taxonomy" id="7054"/>
    <lineage>
        <taxon>Eukaryota</taxon>
        <taxon>Metazoa</taxon>
        <taxon>Ecdysozoa</taxon>
        <taxon>Arthropoda</taxon>
        <taxon>Hexapoda</taxon>
        <taxon>Insecta</taxon>
        <taxon>Pterygota</taxon>
        <taxon>Neoptera</taxon>
        <taxon>Endopterygota</taxon>
        <taxon>Coleoptera</taxon>
        <taxon>Polyphaga</taxon>
        <taxon>Elateriformia</taxon>
        <taxon>Elateroidea</taxon>
        <taxon>Lampyridae</taxon>
        <taxon>Lampyrinae</taxon>
        <taxon>Photinus</taxon>
    </lineage>
</organism>
<dbReference type="AlphaFoldDB" id="A0A5N4ANH4"/>
<dbReference type="SUPFAM" id="SSF50978">
    <property type="entry name" value="WD40 repeat-like"/>
    <property type="match status" value="1"/>
</dbReference>
<dbReference type="GO" id="GO:0043005">
    <property type="term" value="C:neuron projection"/>
    <property type="evidence" value="ECO:0007669"/>
    <property type="project" value="TreeGrafter"/>
</dbReference>
<dbReference type="InterPro" id="IPR056333">
    <property type="entry name" value="BBS7_pf_dom"/>
</dbReference>
<sequence length="572" mass="65171">MSCILQSHRLVALIACEGRMIRALEHARVTLSMEVESSPTVLHVYDDNDIRSVLFGTIDGRIGLLDIEKTQSFSKWIIQDNQYTSAISCMDSYKMVQIEHKNVIVGRQDGNIEVYAIDLSDKEASVLLYTTNCNESVTSLCCGIIGEANYDEILVATYTGRIFGLTTQSVERNLNTDSKNYYFTTESVQRISKLKNEIEELQIKVTKEREKYQASTHSYMEEMSAIPLLSIKDSMVQSKQDASYVLTLEVPTAIDNVLLQSNVPVDLLDVEKNSAVVSFSEAEPHNGNFLLATYRCQINTNRLELKIRTIEGQYGTLQAYVTPIIQPKCCQVRLFEIKPLSMHFRVHSIEKKRPFNLLTIKGPFSLAEIHSWVFQCVPEVPEKPQFIDATVLFFESTFLGTHLECNFQKGEAKFASDNISTISIIREFLTKEATKKKIKIDINVVINDDSINHILKLIDPKLQSHAKLSKEISLLDALHELGVNDTETIKALSTEYQNLLEKDKELRAEFSNQPAYLDRLYGITTDLYIDYYKFKGTSVKSKIPKLLTILDNYNYKNLLLFFRPEFETSDSI</sequence>
<dbReference type="GO" id="GO:0016020">
    <property type="term" value="C:membrane"/>
    <property type="evidence" value="ECO:0007669"/>
    <property type="project" value="TreeGrafter"/>
</dbReference>
<evidence type="ECO:0000259" key="2">
    <source>
        <dbReference type="Pfam" id="PF23349"/>
    </source>
</evidence>
<dbReference type="GO" id="GO:0036064">
    <property type="term" value="C:ciliary basal body"/>
    <property type="evidence" value="ECO:0007669"/>
    <property type="project" value="TreeGrafter"/>
</dbReference>
<keyword evidence="7" id="KW-1185">Reference proteome</keyword>